<dbReference type="GO" id="GO:0005789">
    <property type="term" value="C:endoplasmic reticulum membrane"/>
    <property type="evidence" value="ECO:0007669"/>
    <property type="project" value="TreeGrafter"/>
</dbReference>
<feature type="transmembrane region" description="Helical" evidence="1">
    <location>
        <begin position="66"/>
        <end position="87"/>
    </location>
</feature>
<evidence type="ECO:0000259" key="2">
    <source>
        <dbReference type="Pfam" id="PF19316"/>
    </source>
</evidence>
<keyword evidence="1" id="KW-0812">Transmembrane</keyword>
<dbReference type="Proteomes" id="UP000746747">
    <property type="component" value="Unassembled WGS sequence"/>
</dbReference>
<keyword evidence="1" id="KW-1133">Transmembrane helix</keyword>
<name>A0A8J2LNM2_9BILA</name>
<feature type="transmembrane region" description="Helical" evidence="1">
    <location>
        <begin position="26"/>
        <end position="46"/>
    </location>
</feature>
<evidence type="ECO:0000313" key="4">
    <source>
        <dbReference type="Proteomes" id="UP000746747"/>
    </source>
</evidence>
<feature type="non-terminal residue" evidence="3">
    <location>
        <position position="1"/>
    </location>
</feature>
<dbReference type="InterPro" id="IPR045687">
    <property type="entry name" value="PIGG/GPI7_C"/>
</dbReference>
<feature type="transmembrane region" description="Helical" evidence="1">
    <location>
        <begin position="102"/>
        <end position="122"/>
    </location>
</feature>
<dbReference type="GO" id="GO:0006506">
    <property type="term" value="P:GPI anchor biosynthetic process"/>
    <property type="evidence" value="ECO:0007669"/>
    <property type="project" value="InterPro"/>
</dbReference>
<sequence length="127" mass="14494">GNSNNLSTIDIATGFTGVGTYQPVQIAMQIVLSTYSGPLLMMFGWWQYLAGKSVTSNSLPQKRNAVLFWICFVLQLNMSLCLLSLYIQRYHLFVWSVFAPKFLYELSHFIVFTAVNILIYVYDKFGV</sequence>
<dbReference type="PANTHER" id="PTHR23072">
    <property type="entry name" value="PHOSPHATIDYLINOSITOL GLYCAN-RELATED"/>
    <property type="match status" value="1"/>
</dbReference>
<dbReference type="GO" id="GO:0051267">
    <property type="term" value="F:CP2 mannose-ethanolamine phosphotransferase activity"/>
    <property type="evidence" value="ECO:0007669"/>
    <property type="project" value="TreeGrafter"/>
</dbReference>
<dbReference type="PANTHER" id="PTHR23072:SF0">
    <property type="entry name" value="GPI ETHANOLAMINE PHOSPHATE TRANSFERASE 2"/>
    <property type="match status" value="1"/>
</dbReference>
<dbReference type="InterPro" id="IPR039527">
    <property type="entry name" value="PIGG/GPI7"/>
</dbReference>
<protein>
    <recommendedName>
        <fullName evidence="2">GPI ethanolamine phosphate transferase 2 C-terminal domain-containing protein</fullName>
    </recommendedName>
</protein>
<feature type="domain" description="GPI ethanolamine phosphate transferase 2 C-terminal" evidence="2">
    <location>
        <begin position="1"/>
        <end position="117"/>
    </location>
</feature>
<keyword evidence="1" id="KW-0472">Membrane</keyword>
<gene>
    <name evidence="3" type="ORF">CJOHNSTONI_LOCUS1878</name>
</gene>
<keyword evidence="4" id="KW-1185">Reference proteome</keyword>
<dbReference type="EMBL" id="CAKAEH010000615">
    <property type="protein sequence ID" value="CAG9531480.1"/>
    <property type="molecule type" value="Genomic_DNA"/>
</dbReference>
<reference evidence="3" key="1">
    <citation type="submission" date="2021-09" db="EMBL/GenBank/DDBJ databases">
        <authorList>
            <consortium name="Pathogen Informatics"/>
        </authorList>
    </citation>
    <scope>NUCLEOTIDE SEQUENCE</scope>
</reference>
<proteinExistence type="predicted"/>
<dbReference type="OrthoDB" id="272139at2759"/>
<accession>A0A8J2LNM2</accession>
<organism evidence="3 4">
    <name type="scientific">Cercopithifilaria johnstoni</name>
    <dbReference type="NCBI Taxonomy" id="2874296"/>
    <lineage>
        <taxon>Eukaryota</taxon>
        <taxon>Metazoa</taxon>
        <taxon>Ecdysozoa</taxon>
        <taxon>Nematoda</taxon>
        <taxon>Chromadorea</taxon>
        <taxon>Rhabditida</taxon>
        <taxon>Spirurina</taxon>
        <taxon>Spiruromorpha</taxon>
        <taxon>Filarioidea</taxon>
        <taxon>Onchocercidae</taxon>
        <taxon>Cercopithifilaria</taxon>
    </lineage>
</organism>
<evidence type="ECO:0000313" key="3">
    <source>
        <dbReference type="EMBL" id="CAG9531480.1"/>
    </source>
</evidence>
<comment type="caution">
    <text evidence="3">The sequence shown here is derived from an EMBL/GenBank/DDBJ whole genome shotgun (WGS) entry which is preliminary data.</text>
</comment>
<dbReference type="AlphaFoldDB" id="A0A8J2LNM2"/>
<dbReference type="Pfam" id="PF19316">
    <property type="entry name" value="PIGO_PIGG"/>
    <property type="match status" value="1"/>
</dbReference>
<evidence type="ECO:0000256" key="1">
    <source>
        <dbReference type="SAM" id="Phobius"/>
    </source>
</evidence>